<dbReference type="GO" id="GO:0016491">
    <property type="term" value="F:oxidoreductase activity"/>
    <property type="evidence" value="ECO:0007669"/>
    <property type="project" value="UniProtKB-ARBA"/>
</dbReference>
<evidence type="ECO:0000259" key="2">
    <source>
        <dbReference type="Pfam" id="PF00462"/>
    </source>
</evidence>
<dbReference type="AlphaFoldDB" id="M1K2Y6"/>
<organism evidence="3">
    <name type="scientific">Encephalitozoon cuniculi</name>
    <name type="common">Microsporidian parasite</name>
    <dbReference type="NCBI Taxonomy" id="6035"/>
    <lineage>
        <taxon>Eukaryota</taxon>
        <taxon>Fungi</taxon>
        <taxon>Fungi incertae sedis</taxon>
        <taxon>Microsporidia</taxon>
        <taxon>Unikaryonidae</taxon>
        <taxon>Encephalitozoon</taxon>
    </lineage>
</organism>
<reference evidence="3" key="1">
    <citation type="journal article" date="2013" name="Eukaryot. Cell">
        <title>Extremely Reduced Levels of Heterozygosity in the Vertebrate Pathogen Encephalitozoon cuniculi.</title>
        <authorList>
            <person name="Selman M."/>
            <person name="Sak B."/>
            <person name="Kvac M."/>
            <person name="Farinelli L."/>
            <person name="Weiss L.M."/>
            <person name="Corradi N."/>
        </authorList>
    </citation>
    <scope>NUCLEOTIDE SEQUENCE</scope>
</reference>
<dbReference type="InterPro" id="IPR036249">
    <property type="entry name" value="Thioredoxin-like_sf"/>
</dbReference>
<dbReference type="InterPro" id="IPR002109">
    <property type="entry name" value="Glutaredoxin"/>
</dbReference>
<dbReference type="VEuPathDB" id="MicrosporidiaDB:AEWQ_081400"/>
<evidence type="ECO:0000256" key="1">
    <source>
        <dbReference type="SAM" id="MobiDB-lite"/>
    </source>
</evidence>
<protein>
    <submittedName>
        <fullName evidence="3">Glutaredoxin</fullName>
    </submittedName>
</protein>
<dbReference type="VEuPathDB" id="MicrosporidiaDB:AEWD_081360"/>
<feature type="region of interest" description="Disordered" evidence="1">
    <location>
        <begin position="87"/>
        <end position="106"/>
    </location>
</feature>
<dbReference type="SMR" id="M1K2Y6"/>
<dbReference type="Pfam" id="PF00462">
    <property type="entry name" value="Glutaredoxin"/>
    <property type="match status" value="1"/>
</dbReference>
<dbReference type="VEuPathDB" id="MicrosporidiaDB:AEWR_081410"/>
<gene>
    <name evidence="3" type="ORF">ECU08_1380</name>
</gene>
<accession>M1K2Y6</accession>
<proteinExistence type="predicted"/>
<dbReference type="VEuPathDB" id="MicrosporidiaDB:ECU08_1380"/>
<sequence>MTEADYGEMVRREKCIMFVKRFCPYSIRARELLHDRGVGCKIIEVDNNLDAYSFAKRNHSTFPVFFLDGDLVEGGCEKLLVLSDSNLPPFDKSPLLTQNREPVLLD</sequence>
<feature type="domain" description="Glutaredoxin" evidence="2">
    <location>
        <begin position="16"/>
        <end position="72"/>
    </location>
</feature>
<evidence type="ECO:0000313" key="3">
    <source>
        <dbReference type="EMBL" id="AGE95188.1"/>
    </source>
</evidence>
<dbReference type="EMBL" id="KC513605">
    <property type="protein sequence ID" value="AGE95188.1"/>
    <property type="molecule type" value="Genomic_DNA"/>
</dbReference>
<dbReference type="Gene3D" id="3.40.30.10">
    <property type="entry name" value="Glutaredoxin"/>
    <property type="match status" value="1"/>
</dbReference>
<dbReference type="VEuPathDB" id="MicrosporidiaDB:M970_081410"/>
<dbReference type="SUPFAM" id="SSF52833">
    <property type="entry name" value="Thioredoxin-like"/>
    <property type="match status" value="1"/>
</dbReference>
<name>M1K2Y6_ENCCN</name>
<dbReference type="PROSITE" id="PS51354">
    <property type="entry name" value="GLUTAREDOXIN_2"/>
    <property type="match status" value="1"/>
</dbReference>